<proteinExistence type="predicted"/>
<organism evidence="2 3">
    <name type="scientific">Angustibacter luteus</name>
    <dbReference type="NCBI Taxonomy" id="658456"/>
    <lineage>
        <taxon>Bacteria</taxon>
        <taxon>Bacillati</taxon>
        <taxon>Actinomycetota</taxon>
        <taxon>Actinomycetes</taxon>
        <taxon>Kineosporiales</taxon>
        <taxon>Kineosporiaceae</taxon>
    </lineage>
</organism>
<dbReference type="RefSeq" id="WP_345717648.1">
    <property type="nucleotide sequence ID" value="NZ_BAABFP010000007.1"/>
</dbReference>
<keyword evidence="1" id="KW-0732">Signal</keyword>
<dbReference type="Proteomes" id="UP001596189">
    <property type="component" value="Unassembled WGS sequence"/>
</dbReference>
<evidence type="ECO:0000256" key="1">
    <source>
        <dbReference type="SAM" id="SignalP"/>
    </source>
</evidence>
<dbReference type="PROSITE" id="PS51257">
    <property type="entry name" value="PROKAR_LIPOPROTEIN"/>
    <property type="match status" value="1"/>
</dbReference>
<protein>
    <submittedName>
        <fullName evidence="2">Uncharacterized protein</fullName>
    </submittedName>
</protein>
<name>A0ABW1JID5_9ACTN</name>
<keyword evidence="3" id="KW-1185">Reference proteome</keyword>
<feature type="signal peptide" evidence="1">
    <location>
        <begin position="1"/>
        <end position="19"/>
    </location>
</feature>
<gene>
    <name evidence="2" type="ORF">ACFQDO_18465</name>
</gene>
<feature type="chain" id="PRO_5045457235" evidence="1">
    <location>
        <begin position="20"/>
        <end position="112"/>
    </location>
</feature>
<dbReference type="EMBL" id="JBHSRD010000008">
    <property type="protein sequence ID" value="MFC6009122.1"/>
    <property type="molecule type" value="Genomic_DNA"/>
</dbReference>
<comment type="caution">
    <text evidence="2">The sequence shown here is derived from an EMBL/GenBank/DDBJ whole genome shotgun (WGS) entry which is preliminary data.</text>
</comment>
<evidence type="ECO:0000313" key="2">
    <source>
        <dbReference type="EMBL" id="MFC6009122.1"/>
    </source>
</evidence>
<sequence>MTTRLGVLLAALALMLVSACGGGSSGGGSDLSKSDPKGAEACTALADAFKHKDDTDAAVAGVMKSGAAAAQAKTDAIRAAVVDLGDDKGADAQKMHDACVDAGMDMPDVPSS</sequence>
<accession>A0ABW1JID5</accession>
<reference evidence="3" key="1">
    <citation type="journal article" date="2019" name="Int. J. Syst. Evol. Microbiol.">
        <title>The Global Catalogue of Microorganisms (GCM) 10K type strain sequencing project: providing services to taxonomists for standard genome sequencing and annotation.</title>
        <authorList>
            <consortium name="The Broad Institute Genomics Platform"/>
            <consortium name="The Broad Institute Genome Sequencing Center for Infectious Disease"/>
            <person name="Wu L."/>
            <person name="Ma J."/>
        </authorList>
    </citation>
    <scope>NUCLEOTIDE SEQUENCE [LARGE SCALE GENOMIC DNA]</scope>
    <source>
        <strain evidence="3">KACC 14249</strain>
    </source>
</reference>
<evidence type="ECO:0000313" key="3">
    <source>
        <dbReference type="Proteomes" id="UP001596189"/>
    </source>
</evidence>